<name>A0A2I0TFK8_LIMLA</name>
<protein>
    <submittedName>
        <fullName evidence="1">Uncharacterized protein</fullName>
    </submittedName>
</protein>
<accession>A0A2I0TFK8</accession>
<keyword evidence="2" id="KW-1185">Reference proteome</keyword>
<proteinExistence type="predicted"/>
<sequence length="107" mass="11769">MLSPPEEDHLLLEAMLEVTEKVKVLVDFLVENAREILGEEMTGLSHPAAKESPAPRRDAEGAVGPAVFARSALGSGHRLSPKVVTIHDKWVVTVHDNSFEMARRVTF</sequence>
<dbReference type="EMBL" id="KZ511151">
    <property type="protein sequence ID" value="PKU32542.1"/>
    <property type="molecule type" value="Genomic_DNA"/>
</dbReference>
<gene>
    <name evidence="1" type="ORF">llap_17153</name>
</gene>
<organism evidence="1 2">
    <name type="scientific">Limosa lapponica baueri</name>
    <dbReference type="NCBI Taxonomy" id="1758121"/>
    <lineage>
        <taxon>Eukaryota</taxon>
        <taxon>Metazoa</taxon>
        <taxon>Chordata</taxon>
        <taxon>Craniata</taxon>
        <taxon>Vertebrata</taxon>
        <taxon>Euteleostomi</taxon>
        <taxon>Archelosauria</taxon>
        <taxon>Archosauria</taxon>
        <taxon>Dinosauria</taxon>
        <taxon>Saurischia</taxon>
        <taxon>Theropoda</taxon>
        <taxon>Coelurosauria</taxon>
        <taxon>Aves</taxon>
        <taxon>Neognathae</taxon>
        <taxon>Neoaves</taxon>
        <taxon>Charadriiformes</taxon>
        <taxon>Scolopacidae</taxon>
        <taxon>Limosa</taxon>
    </lineage>
</organism>
<evidence type="ECO:0000313" key="2">
    <source>
        <dbReference type="Proteomes" id="UP000233556"/>
    </source>
</evidence>
<dbReference type="Proteomes" id="UP000233556">
    <property type="component" value="Unassembled WGS sequence"/>
</dbReference>
<reference evidence="2" key="2">
    <citation type="submission" date="2017-12" db="EMBL/GenBank/DDBJ databases">
        <title>Genome sequence of the Bar-tailed Godwit (Limosa lapponica baueri).</title>
        <authorList>
            <person name="Lima N.C.B."/>
            <person name="Parody-Merino A.M."/>
            <person name="Battley P.F."/>
            <person name="Fidler A.E."/>
            <person name="Prosdocimi F."/>
        </authorList>
    </citation>
    <scope>NUCLEOTIDE SEQUENCE [LARGE SCALE GENOMIC DNA]</scope>
</reference>
<dbReference type="AlphaFoldDB" id="A0A2I0TFK8"/>
<evidence type="ECO:0000313" key="1">
    <source>
        <dbReference type="EMBL" id="PKU32542.1"/>
    </source>
</evidence>
<reference evidence="2" key="1">
    <citation type="submission" date="2017-11" db="EMBL/GenBank/DDBJ databases">
        <authorList>
            <person name="Lima N.C."/>
            <person name="Parody-Merino A.M."/>
            <person name="Battley P.F."/>
            <person name="Fidler A.E."/>
            <person name="Prosdocimi F."/>
        </authorList>
    </citation>
    <scope>NUCLEOTIDE SEQUENCE [LARGE SCALE GENOMIC DNA]</scope>
</reference>